<organism evidence="2 3">
    <name type="scientific">Anas platyrhynchos</name>
    <name type="common">Mallard</name>
    <name type="synonym">Anas boschas</name>
    <dbReference type="NCBI Taxonomy" id="8839"/>
    <lineage>
        <taxon>Eukaryota</taxon>
        <taxon>Metazoa</taxon>
        <taxon>Chordata</taxon>
        <taxon>Craniata</taxon>
        <taxon>Vertebrata</taxon>
        <taxon>Euteleostomi</taxon>
        <taxon>Archelosauria</taxon>
        <taxon>Archosauria</taxon>
        <taxon>Dinosauria</taxon>
        <taxon>Saurischia</taxon>
        <taxon>Theropoda</taxon>
        <taxon>Coelurosauria</taxon>
        <taxon>Aves</taxon>
        <taxon>Neognathae</taxon>
        <taxon>Galloanserae</taxon>
        <taxon>Anseriformes</taxon>
        <taxon>Anatidae</taxon>
        <taxon>Anatinae</taxon>
        <taxon>Anas</taxon>
    </lineage>
</organism>
<feature type="region of interest" description="Disordered" evidence="1">
    <location>
        <begin position="198"/>
        <end position="232"/>
    </location>
</feature>
<proteinExistence type="predicted"/>
<sequence length="361" mass="38409">MNDVDPLQDLQVVGLRVRTGLVAALGQAGTTGTRPALMTPPSPMQLCTYHVQETSQQMPLALLSVGAGRSPGGAASSGDAPQDEELLARWSSPSAATQLCDCSCAPSVGRRPDRAGEHHGTSSYTCKMQQAPISYSEAGKSSQRTCPLPEEGLSVLQQPARSCPGSNQRRRSHQHLVAPAAGEHRPLVRLRRSVKPGGLQARPRTNLGWRSSFSSERDATAPAHSVGHTDPNPAVIAHQARQDQKGVKRGNRGAALKPPRFSAAEGLGSASAALLPPFTSMFICTVEGCLCCDTTRDVSKFGHGTLLRHLQGTGTDLIAERSRIRCTRAPPAPTSPAAPHTCLPHTESCWCVLRRTHTSHF</sequence>
<evidence type="ECO:0000256" key="1">
    <source>
        <dbReference type="SAM" id="MobiDB-lite"/>
    </source>
</evidence>
<accession>R0KW48</accession>
<name>R0KW48_ANAPL</name>
<dbReference type="EMBL" id="KB746816">
    <property type="protein sequence ID" value="EOA93344.1"/>
    <property type="molecule type" value="Genomic_DNA"/>
</dbReference>
<evidence type="ECO:0000313" key="2">
    <source>
        <dbReference type="EMBL" id="EOA93344.1"/>
    </source>
</evidence>
<gene>
    <name evidence="2" type="ORF">Anapl_18045</name>
</gene>
<protein>
    <submittedName>
        <fullName evidence="2">Uncharacterized protein</fullName>
    </submittedName>
</protein>
<evidence type="ECO:0000313" key="3">
    <source>
        <dbReference type="Proteomes" id="UP000296049"/>
    </source>
</evidence>
<keyword evidence="3" id="KW-1185">Reference proteome</keyword>
<dbReference type="AlphaFoldDB" id="R0KW48"/>
<dbReference type="Proteomes" id="UP000296049">
    <property type="component" value="Unassembled WGS sequence"/>
</dbReference>
<reference evidence="3" key="1">
    <citation type="journal article" date="2013" name="Nat. Genet.">
        <title>The duck genome and transcriptome provide insight into an avian influenza virus reservoir species.</title>
        <authorList>
            <person name="Huang Y."/>
            <person name="Li Y."/>
            <person name="Burt D.W."/>
            <person name="Chen H."/>
            <person name="Zhang Y."/>
            <person name="Qian W."/>
            <person name="Kim H."/>
            <person name="Gan S."/>
            <person name="Zhao Y."/>
            <person name="Li J."/>
            <person name="Yi K."/>
            <person name="Feng H."/>
            <person name="Zhu P."/>
            <person name="Li B."/>
            <person name="Liu Q."/>
            <person name="Fairley S."/>
            <person name="Magor K.E."/>
            <person name="Du Z."/>
            <person name="Hu X."/>
            <person name="Goodman L."/>
            <person name="Tafer H."/>
            <person name="Vignal A."/>
            <person name="Lee T."/>
            <person name="Kim K.W."/>
            <person name="Sheng Z."/>
            <person name="An Y."/>
            <person name="Searle S."/>
            <person name="Herrero J."/>
            <person name="Groenen M.A."/>
            <person name="Crooijmans R.P."/>
            <person name="Faraut T."/>
            <person name="Cai Q."/>
            <person name="Webster R.G."/>
            <person name="Aldridge J.R."/>
            <person name="Warren W.C."/>
            <person name="Bartschat S."/>
            <person name="Kehr S."/>
            <person name="Marz M."/>
            <person name="Stadler P.F."/>
            <person name="Smith J."/>
            <person name="Kraus R.H."/>
            <person name="Zhao Y."/>
            <person name="Ren L."/>
            <person name="Fei J."/>
            <person name="Morisson M."/>
            <person name="Kaiser P."/>
            <person name="Griffin D.K."/>
            <person name="Rao M."/>
            <person name="Pitel F."/>
            <person name="Wang J."/>
            <person name="Li N."/>
        </authorList>
    </citation>
    <scope>NUCLEOTIDE SEQUENCE [LARGE SCALE GENOMIC DNA]</scope>
</reference>